<dbReference type="Proteomes" id="UP000789759">
    <property type="component" value="Unassembled WGS sequence"/>
</dbReference>
<proteinExistence type="predicted"/>
<keyword evidence="3" id="KW-1185">Reference proteome</keyword>
<name>A0A9N9PGT0_9GLOM</name>
<evidence type="ECO:0000313" key="3">
    <source>
        <dbReference type="Proteomes" id="UP000789759"/>
    </source>
</evidence>
<evidence type="ECO:0000313" key="2">
    <source>
        <dbReference type="EMBL" id="CAG8818871.1"/>
    </source>
</evidence>
<comment type="caution">
    <text evidence="2">The sequence shown here is derived from an EMBL/GenBank/DDBJ whole genome shotgun (WGS) entry which is preliminary data.</text>
</comment>
<feature type="non-terminal residue" evidence="2">
    <location>
        <position position="1"/>
    </location>
</feature>
<gene>
    <name evidence="2" type="ORF">CPELLU_LOCUS19475</name>
</gene>
<feature type="region of interest" description="Disordered" evidence="1">
    <location>
        <begin position="61"/>
        <end position="169"/>
    </location>
</feature>
<evidence type="ECO:0000256" key="1">
    <source>
        <dbReference type="SAM" id="MobiDB-lite"/>
    </source>
</evidence>
<dbReference type="AlphaFoldDB" id="A0A9N9PGT0"/>
<feature type="compositionally biased region" description="Basic and acidic residues" evidence="1">
    <location>
        <begin position="147"/>
        <end position="157"/>
    </location>
</feature>
<reference evidence="2" key="1">
    <citation type="submission" date="2021-06" db="EMBL/GenBank/DDBJ databases">
        <authorList>
            <person name="Kallberg Y."/>
            <person name="Tangrot J."/>
            <person name="Rosling A."/>
        </authorList>
    </citation>
    <scope>NUCLEOTIDE SEQUENCE</scope>
    <source>
        <strain evidence="2">FL966</strain>
    </source>
</reference>
<organism evidence="2 3">
    <name type="scientific">Cetraspora pellucida</name>
    <dbReference type="NCBI Taxonomy" id="1433469"/>
    <lineage>
        <taxon>Eukaryota</taxon>
        <taxon>Fungi</taxon>
        <taxon>Fungi incertae sedis</taxon>
        <taxon>Mucoromycota</taxon>
        <taxon>Glomeromycotina</taxon>
        <taxon>Glomeromycetes</taxon>
        <taxon>Diversisporales</taxon>
        <taxon>Gigasporaceae</taxon>
        <taxon>Cetraspora</taxon>
    </lineage>
</organism>
<feature type="non-terminal residue" evidence="2">
    <location>
        <position position="309"/>
    </location>
</feature>
<feature type="compositionally biased region" description="Basic and acidic residues" evidence="1">
    <location>
        <begin position="116"/>
        <end position="138"/>
    </location>
</feature>
<accession>A0A9N9PGT0</accession>
<sequence length="309" mass="35565">IGDISNFHQNLTSQLDSIININDINNAPNENNDILNVKYKELYSFSCKEIVQMDDANKNSKVMQVDNGGDVEDKDHEENEEIMQEVEDHKESEEIMQIDNFNKNSKVVQVDNGSDVEGKGHKEGDVESESHDKGNEKGDNEEDDEGGKESNKVSNEDKNEDEDNDDERNIKKSIINIKFPKFERVSKKQVSQDSYSYLGYFASFQPTKKKKILTRNKLKVSKQFYELLAFESELTIIAPFYDKNSFIKKDDYYKSLLNYLKELSILRKTSIVQFDPAQINGGLALEYENLVLSNSDDNLNLQDQIMLLR</sequence>
<dbReference type="OrthoDB" id="10481113at2759"/>
<protein>
    <submittedName>
        <fullName evidence="2">2665_t:CDS:1</fullName>
    </submittedName>
</protein>
<dbReference type="EMBL" id="CAJVQA010047278">
    <property type="protein sequence ID" value="CAG8818871.1"/>
    <property type="molecule type" value="Genomic_DNA"/>
</dbReference>